<dbReference type="GO" id="GO:0016757">
    <property type="term" value="F:glycosyltransferase activity"/>
    <property type="evidence" value="ECO:0007669"/>
    <property type="project" value="TreeGrafter"/>
</dbReference>
<dbReference type="GO" id="GO:0016787">
    <property type="term" value="F:hydrolase activity"/>
    <property type="evidence" value="ECO:0007669"/>
    <property type="project" value="UniProtKB-KW"/>
</dbReference>
<keyword evidence="4" id="KW-1185">Reference proteome</keyword>
<gene>
    <name evidence="3" type="ORF">SAMN05660284_00204</name>
</gene>
<dbReference type="AlphaFoldDB" id="A0A1I4VAY8"/>
<protein>
    <submittedName>
        <fullName evidence="3">UDP-2,4-diacetamido-2,4,6-trideoxy-beta-L-altropyranose hydrolase</fullName>
    </submittedName>
</protein>
<dbReference type="Proteomes" id="UP000242869">
    <property type="component" value="Unassembled WGS sequence"/>
</dbReference>
<reference evidence="4" key="1">
    <citation type="submission" date="2016-10" db="EMBL/GenBank/DDBJ databases">
        <authorList>
            <person name="Varghese N."/>
            <person name="Submissions S."/>
        </authorList>
    </citation>
    <scope>NUCLEOTIDE SEQUENCE [LARGE SCALE GENOMIC DNA]</scope>
    <source>
        <strain evidence="4">DSM 6150</strain>
    </source>
</reference>
<organism evidence="3 4">
    <name type="scientific">Formivibrio citricus</name>
    <dbReference type="NCBI Taxonomy" id="83765"/>
    <lineage>
        <taxon>Bacteria</taxon>
        <taxon>Pseudomonadati</taxon>
        <taxon>Pseudomonadota</taxon>
        <taxon>Betaproteobacteria</taxon>
        <taxon>Neisseriales</taxon>
        <taxon>Chitinibacteraceae</taxon>
        <taxon>Formivibrio</taxon>
    </lineage>
</organism>
<dbReference type="RefSeq" id="WP_177187724.1">
    <property type="nucleotide sequence ID" value="NZ_FOVE01000001.1"/>
</dbReference>
<feature type="binding site" evidence="2">
    <location>
        <position position="252"/>
    </location>
    <ligand>
        <name>substrate</name>
    </ligand>
</feature>
<dbReference type="InterPro" id="IPR020023">
    <property type="entry name" value="PseG"/>
</dbReference>
<dbReference type="PANTHER" id="PTHR21015">
    <property type="entry name" value="UDP-N-ACETYLGLUCOSAMINE--N-ACETYLMURAMYL-(PENTAPEPTIDE) PYROPHOSPHORYL-UNDECAPRENOL N-ACETYLGLUCOSAMINE TRANSFERASE 1"/>
    <property type="match status" value="1"/>
</dbReference>
<keyword evidence="3" id="KW-0378">Hydrolase</keyword>
<proteinExistence type="predicted"/>
<dbReference type="SUPFAM" id="SSF53756">
    <property type="entry name" value="UDP-Glycosyltransferase/glycogen phosphorylase"/>
    <property type="match status" value="1"/>
</dbReference>
<accession>A0A1I4VAY8</accession>
<sequence>MRVAIRADASAKIGSGHVMRCLTLADELAGRGAQIIFLTQDTIGALADRICLRGHECLLLPDNTPESTARRLAAIRPDWLIIDHYGCDADWEACQRPYAGRILVIDDQADRKHDCDGLLDQNLHHDPAARYQSLVSPLCHMLLGPSYALLAERFVQFRMQRNPSGAVQNVLVSFGGSDPTGETLKLLPEFVLALPDLHWHAVVGGLCPQLAEIRRLGETHAALTVHADIDYMPELMQTCDLFVGAGGATTWERACLGLPSIVAAVSDNQEALSDSFARTGAQIYLGRASGLQAEQWIHAIRMLCQDDAMRSCLCAKSMACVDGYGVRRVADFLMEGCA</sequence>
<dbReference type="NCBIfam" id="TIGR03590">
    <property type="entry name" value="PseG"/>
    <property type="match status" value="1"/>
</dbReference>
<evidence type="ECO:0000313" key="3">
    <source>
        <dbReference type="EMBL" id="SFM98371.1"/>
    </source>
</evidence>
<evidence type="ECO:0000256" key="2">
    <source>
        <dbReference type="PIRSR" id="PIRSR620023-2"/>
    </source>
</evidence>
<evidence type="ECO:0000313" key="4">
    <source>
        <dbReference type="Proteomes" id="UP000242869"/>
    </source>
</evidence>
<dbReference type="Gene3D" id="3.40.50.11190">
    <property type="match status" value="1"/>
</dbReference>
<dbReference type="STRING" id="83765.SAMN05660284_00204"/>
<dbReference type="EMBL" id="FOVE01000001">
    <property type="protein sequence ID" value="SFM98371.1"/>
    <property type="molecule type" value="Genomic_DNA"/>
</dbReference>
<evidence type="ECO:0000256" key="1">
    <source>
        <dbReference type="PIRSR" id="PIRSR620023-1"/>
    </source>
</evidence>
<dbReference type="Gene3D" id="3.40.50.2000">
    <property type="entry name" value="Glycogen Phosphorylase B"/>
    <property type="match status" value="1"/>
</dbReference>
<dbReference type="PANTHER" id="PTHR21015:SF22">
    <property type="entry name" value="GLYCOSYLTRANSFERASE"/>
    <property type="match status" value="1"/>
</dbReference>
<name>A0A1I4VAY8_9NEIS</name>
<feature type="active site" description="Proton acceptor" evidence="1">
    <location>
        <position position="17"/>
    </location>
</feature>